<dbReference type="PROSITE" id="PS50088">
    <property type="entry name" value="ANK_REPEAT"/>
    <property type="match status" value="3"/>
</dbReference>
<reference evidence="5" key="1">
    <citation type="submission" date="2021-02" db="EMBL/GenBank/DDBJ databases">
        <title>Skermanella TT6 skin isolate.</title>
        <authorList>
            <person name="Lee K."/>
            <person name="Ganzorig M."/>
        </authorList>
    </citation>
    <scope>NUCLEOTIDE SEQUENCE</scope>
    <source>
        <strain evidence="5">TT6</strain>
    </source>
</reference>
<dbReference type="InterPro" id="IPR049945">
    <property type="entry name" value="AAA_22"/>
</dbReference>
<feature type="region of interest" description="Disordered" evidence="3">
    <location>
        <begin position="401"/>
        <end position="479"/>
    </location>
</feature>
<dbReference type="InterPro" id="IPR002110">
    <property type="entry name" value="Ankyrin_rpt"/>
</dbReference>
<dbReference type="SMART" id="SM00382">
    <property type="entry name" value="AAA"/>
    <property type="match status" value="1"/>
</dbReference>
<dbReference type="Pfam" id="PF12796">
    <property type="entry name" value="Ank_2"/>
    <property type="match status" value="1"/>
</dbReference>
<sequence>MALYGETGSGKTTLLQALLDQLESEGTMVLAIAASPGMTVEDLIQQAGGELFLDENGGQPLSDMDALVERLEQRLEEAGTGVLIVDEAQELDVGVLYDLVEMAASDTETGRFLQVLLAGTPDLERMLAEPGLEDTMRRLGVTYHLPPLERDQVESYIQERLGAAGAIRDDIFEPAAIEAIAHYSGGLLQLVNTLADVAVSGASRAGERTITRARVEQVAHDLGLQPVHELQPVQPAGPIRTEVQEPVARIRPSPPPPAAPPQSAPTQFTPAPPTPPRAAPPPDPFGHAPRHPVQAPLPHDEEDRPAPVHRHPARGAEPVHDSYPSWDDGEQRTPPPLRRSAGAPLTASAYAHDRPEPEARRRRWPQVAASVLALLAGAGIAAALLEPQAVQQLYARATGDQVTWGSEPPPSETAALPPETDWESQPPVPVAPPPVPQPAQPPAAAAPPLPAPAPQPAPAAAPPAPPAPALSAEAANEQRVTELVNRANRYVEQRLLTTPPGGNAFEVYRQIVQIAPQDPRAATILATIKDTYRRWGVTAEERGQFDNAASFYRRGLTVDPADQALQAHLRDLDAKRQAAVAAEAASPPAAPTAGTAVAPPAADQILRLPPDYDEGADRAGAASDLPPAAPNRFVTREDMLQAFQQPAVLEAVIQAGRDIDYELPDGKTALMLASEQGNAQAVRRLLGAGAAPNARSRNGGTALMYASSIGNNAIVRALIQAGGSVNSMNVEGKTALMAAASRGQVETVRILLENGANVGTTSIHGRNALSYAQEGGHRAVVDLLNTFDPQASSRRSALDNQVGQLN</sequence>
<keyword evidence="1" id="KW-0040">ANK repeat</keyword>
<dbReference type="CDD" id="cd00009">
    <property type="entry name" value="AAA"/>
    <property type="match status" value="1"/>
</dbReference>
<keyword evidence="2" id="KW-0802">TPR repeat</keyword>
<evidence type="ECO:0000313" key="5">
    <source>
        <dbReference type="EMBL" id="QQP88082.1"/>
    </source>
</evidence>
<evidence type="ECO:0000256" key="2">
    <source>
        <dbReference type="PROSITE-ProRule" id="PRU00339"/>
    </source>
</evidence>
<feature type="compositionally biased region" description="Pro residues" evidence="3">
    <location>
        <begin position="270"/>
        <end position="284"/>
    </location>
</feature>
<keyword evidence="6" id="KW-1185">Reference proteome</keyword>
<organism evidence="5 6">
    <name type="scientific">Skermanella cutis</name>
    <dbReference type="NCBI Taxonomy" id="2775420"/>
    <lineage>
        <taxon>Bacteria</taxon>
        <taxon>Pseudomonadati</taxon>
        <taxon>Pseudomonadota</taxon>
        <taxon>Alphaproteobacteria</taxon>
        <taxon>Rhodospirillales</taxon>
        <taxon>Azospirillaceae</taxon>
        <taxon>Skermanella</taxon>
    </lineage>
</organism>
<protein>
    <submittedName>
        <fullName evidence="5">Ankyrin repeat domain-containing protein</fullName>
    </submittedName>
</protein>
<dbReference type="Proteomes" id="UP000595197">
    <property type="component" value="Chromosome"/>
</dbReference>
<dbReference type="SMART" id="SM00248">
    <property type="entry name" value="ANK"/>
    <property type="match status" value="4"/>
</dbReference>
<feature type="compositionally biased region" description="Pro residues" evidence="3">
    <location>
        <begin position="426"/>
        <end position="468"/>
    </location>
</feature>
<dbReference type="Gene3D" id="3.40.50.300">
    <property type="entry name" value="P-loop containing nucleotide triphosphate hydrolases"/>
    <property type="match status" value="1"/>
</dbReference>
<dbReference type="Pfam" id="PF13401">
    <property type="entry name" value="AAA_22"/>
    <property type="match status" value="1"/>
</dbReference>
<gene>
    <name evidence="5" type="ORF">IGS68_18720</name>
</gene>
<name>A0ABX7B3V3_9PROT</name>
<dbReference type="InterPro" id="IPR011990">
    <property type="entry name" value="TPR-like_helical_dom_sf"/>
</dbReference>
<dbReference type="SUPFAM" id="SSF52540">
    <property type="entry name" value="P-loop containing nucleoside triphosphate hydrolases"/>
    <property type="match status" value="1"/>
</dbReference>
<proteinExistence type="predicted"/>
<dbReference type="InterPro" id="IPR019734">
    <property type="entry name" value="TPR_rpt"/>
</dbReference>
<evidence type="ECO:0000256" key="3">
    <source>
        <dbReference type="SAM" id="MobiDB-lite"/>
    </source>
</evidence>
<feature type="domain" description="AAA+ ATPase" evidence="4">
    <location>
        <begin position="1"/>
        <end position="142"/>
    </location>
</feature>
<feature type="repeat" description="ANK" evidence="1">
    <location>
        <begin position="665"/>
        <end position="697"/>
    </location>
</feature>
<dbReference type="Pfam" id="PF13857">
    <property type="entry name" value="Ank_5"/>
    <property type="match status" value="1"/>
</dbReference>
<dbReference type="Gene3D" id="1.25.40.20">
    <property type="entry name" value="Ankyrin repeat-containing domain"/>
    <property type="match status" value="1"/>
</dbReference>
<dbReference type="Gene3D" id="1.25.40.10">
    <property type="entry name" value="Tetratricopeptide repeat domain"/>
    <property type="match status" value="1"/>
</dbReference>
<dbReference type="PANTHER" id="PTHR24184">
    <property type="entry name" value="SI:CH211-189E2.2"/>
    <property type="match status" value="1"/>
</dbReference>
<dbReference type="SUPFAM" id="SSF48403">
    <property type="entry name" value="Ankyrin repeat"/>
    <property type="match status" value="1"/>
</dbReference>
<dbReference type="InterPro" id="IPR036770">
    <property type="entry name" value="Ankyrin_rpt-contain_sf"/>
</dbReference>
<dbReference type="InterPro" id="IPR027417">
    <property type="entry name" value="P-loop_NTPase"/>
</dbReference>
<feature type="repeat" description="ANK" evidence="1">
    <location>
        <begin position="731"/>
        <end position="763"/>
    </location>
</feature>
<dbReference type="InterPro" id="IPR003593">
    <property type="entry name" value="AAA+_ATPase"/>
</dbReference>
<evidence type="ECO:0000313" key="6">
    <source>
        <dbReference type="Proteomes" id="UP000595197"/>
    </source>
</evidence>
<feature type="repeat" description="ANK" evidence="1">
    <location>
        <begin position="698"/>
        <end position="730"/>
    </location>
</feature>
<accession>A0ABX7B3V3</accession>
<feature type="compositionally biased region" description="Pro residues" evidence="3">
    <location>
        <begin position="252"/>
        <end position="263"/>
    </location>
</feature>
<feature type="region of interest" description="Disordered" evidence="3">
    <location>
        <begin position="248"/>
        <end position="362"/>
    </location>
</feature>
<evidence type="ECO:0000256" key="1">
    <source>
        <dbReference type="PROSITE-ProRule" id="PRU00023"/>
    </source>
</evidence>
<dbReference type="EMBL" id="CP067420">
    <property type="protein sequence ID" value="QQP88082.1"/>
    <property type="molecule type" value="Genomic_DNA"/>
</dbReference>
<dbReference type="PROSITE" id="PS50297">
    <property type="entry name" value="ANK_REP_REGION"/>
    <property type="match status" value="3"/>
</dbReference>
<dbReference type="RefSeq" id="WP_201072516.1">
    <property type="nucleotide sequence ID" value="NZ_CP067420.1"/>
</dbReference>
<dbReference type="PANTHER" id="PTHR24184:SF11">
    <property type="entry name" value="ANKYRIN REPEAT AND SOCS BOX CONTAINING 3"/>
    <property type="match status" value="1"/>
</dbReference>
<evidence type="ECO:0000259" key="4">
    <source>
        <dbReference type="SMART" id="SM00382"/>
    </source>
</evidence>
<dbReference type="PROSITE" id="PS50005">
    <property type="entry name" value="TPR"/>
    <property type="match status" value="1"/>
</dbReference>
<feature type="repeat" description="TPR" evidence="2">
    <location>
        <begin position="529"/>
        <end position="562"/>
    </location>
</feature>